<evidence type="ECO:0000313" key="3">
    <source>
        <dbReference type="Proteomes" id="UP000075886"/>
    </source>
</evidence>
<name>A0A182Q7T1_9DIPT</name>
<dbReference type="EnsemblMetazoa" id="AFAF004749-RA">
    <property type="protein sequence ID" value="AFAF004749-PA"/>
    <property type="gene ID" value="AFAF004749"/>
</dbReference>
<feature type="region of interest" description="Disordered" evidence="1">
    <location>
        <begin position="551"/>
        <end position="602"/>
    </location>
</feature>
<organism evidence="2 3">
    <name type="scientific">Anopheles farauti</name>
    <dbReference type="NCBI Taxonomy" id="69004"/>
    <lineage>
        <taxon>Eukaryota</taxon>
        <taxon>Metazoa</taxon>
        <taxon>Ecdysozoa</taxon>
        <taxon>Arthropoda</taxon>
        <taxon>Hexapoda</taxon>
        <taxon>Insecta</taxon>
        <taxon>Pterygota</taxon>
        <taxon>Neoptera</taxon>
        <taxon>Endopterygota</taxon>
        <taxon>Diptera</taxon>
        <taxon>Nematocera</taxon>
        <taxon>Culicoidea</taxon>
        <taxon>Culicidae</taxon>
        <taxon>Anophelinae</taxon>
        <taxon>Anopheles</taxon>
    </lineage>
</organism>
<feature type="region of interest" description="Disordered" evidence="1">
    <location>
        <begin position="63"/>
        <end position="82"/>
    </location>
</feature>
<dbReference type="Proteomes" id="UP000075886">
    <property type="component" value="Unassembled WGS sequence"/>
</dbReference>
<feature type="region of interest" description="Disordered" evidence="1">
    <location>
        <begin position="344"/>
        <end position="375"/>
    </location>
</feature>
<protein>
    <submittedName>
        <fullName evidence="2">Uncharacterized protein</fullName>
    </submittedName>
</protein>
<proteinExistence type="predicted"/>
<evidence type="ECO:0000256" key="1">
    <source>
        <dbReference type="SAM" id="MobiDB-lite"/>
    </source>
</evidence>
<dbReference type="EMBL" id="AXCN02001580">
    <property type="status" value="NOT_ANNOTATED_CDS"/>
    <property type="molecule type" value="Genomic_DNA"/>
</dbReference>
<feature type="compositionally biased region" description="Polar residues" evidence="1">
    <location>
        <begin position="415"/>
        <end position="428"/>
    </location>
</feature>
<reference evidence="2" key="2">
    <citation type="submission" date="2020-05" db="UniProtKB">
        <authorList>
            <consortium name="EnsemblMetazoa"/>
        </authorList>
    </citation>
    <scope>IDENTIFICATION</scope>
    <source>
        <strain evidence="2">FAR1</strain>
    </source>
</reference>
<evidence type="ECO:0000313" key="2">
    <source>
        <dbReference type="EnsemblMetazoa" id="AFAF004749-PA"/>
    </source>
</evidence>
<feature type="compositionally biased region" description="Basic residues" evidence="1">
    <location>
        <begin position="577"/>
        <end position="594"/>
    </location>
</feature>
<dbReference type="AlphaFoldDB" id="A0A182Q7T1"/>
<feature type="compositionally biased region" description="Acidic residues" evidence="1">
    <location>
        <begin position="362"/>
        <end position="375"/>
    </location>
</feature>
<sequence length="627" mass="70849">MFSLVSPQTQPASPWRFQTDEIVNPRTRLGHQTNGSMVQSYESFINENNNIQESPRSKQAYITERRKSNAQQTAISEEPGTDLVSEQDLREIEQMYNALKATSEMSEKLITAMRKCKSKAATPQQLKDRHRYKANMQQACLKLKQWYDRSMQSFTHSMRIIGNIQRAAACPSPLSHEQQRVVEKFNLSTDRFRSMIDDMQSVINDSDLENRPPVPAVSSGIVKAKSTIDDAAKDVLILPERGANAHRNPLMPLNFVPLPQRDSPLMSPLAKDFTSTVIVKTPLAAKSLRRGELQYDLENESFITNREIHQRGDANGDSASVLEILDETAGNASKVDKINPTAEVATSGMQNNNKNGSKEDYFGFDDDDNDDDDNEAIENSIPQITLPMPQDISYDTLQRRLKNMNTLLPRRPIFRQQQPAPNTRSSGPTRFPPVKPPRVISSPTKRPRTLREFVASTPRPPQPLATTTDQTVTNAAEMASSSAIEVLDVSAIEPNNAPKPIDAINDPEVVLFHTPDQPSWLNNSAHQRTYTRVPRLRKKKINIYLANLGLDDDDEEDTSDNGQEYSSDSEKDEATKGKQKKKQGQKRKQGHKRQPVPVEQQTKEFKEFVQNFNSMCNDIDRYEMVIE</sequence>
<dbReference type="VEuPathDB" id="VectorBase:AFAF004749"/>
<accession>A0A182Q7T1</accession>
<keyword evidence="3" id="KW-1185">Reference proteome</keyword>
<reference evidence="3" key="1">
    <citation type="submission" date="2014-01" db="EMBL/GenBank/DDBJ databases">
        <title>The Genome Sequence of Anopheles farauti FAR1 (V2).</title>
        <authorList>
            <consortium name="The Broad Institute Genomics Platform"/>
            <person name="Neafsey D.E."/>
            <person name="Besansky N."/>
            <person name="Howell P."/>
            <person name="Walton C."/>
            <person name="Young S.K."/>
            <person name="Zeng Q."/>
            <person name="Gargeya S."/>
            <person name="Fitzgerald M."/>
            <person name="Haas B."/>
            <person name="Abouelleil A."/>
            <person name="Allen A.W."/>
            <person name="Alvarado L."/>
            <person name="Arachchi H.M."/>
            <person name="Berlin A.M."/>
            <person name="Chapman S.B."/>
            <person name="Gainer-Dewar J."/>
            <person name="Goldberg J."/>
            <person name="Griggs A."/>
            <person name="Gujja S."/>
            <person name="Hansen M."/>
            <person name="Howarth C."/>
            <person name="Imamovic A."/>
            <person name="Ireland A."/>
            <person name="Larimer J."/>
            <person name="McCowan C."/>
            <person name="Murphy C."/>
            <person name="Pearson M."/>
            <person name="Poon T.W."/>
            <person name="Priest M."/>
            <person name="Roberts A."/>
            <person name="Saif S."/>
            <person name="Shea T."/>
            <person name="Sisk P."/>
            <person name="Sykes S."/>
            <person name="Wortman J."/>
            <person name="Nusbaum C."/>
            <person name="Birren B."/>
        </authorList>
    </citation>
    <scope>NUCLEOTIDE SEQUENCE [LARGE SCALE GENOMIC DNA]</scope>
    <source>
        <strain evidence="3">FAR1</strain>
    </source>
</reference>
<feature type="region of interest" description="Disordered" evidence="1">
    <location>
        <begin position="413"/>
        <end position="447"/>
    </location>
</feature>